<dbReference type="SUPFAM" id="SSF52833">
    <property type="entry name" value="Thioredoxin-like"/>
    <property type="match status" value="1"/>
</dbReference>
<dbReference type="PANTHER" id="PTHR30041:SF8">
    <property type="entry name" value="PROTEIN YFFB"/>
    <property type="match status" value="1"/>
</dbReference>
<dbReference type="Pfam" id="PF03960">
    <property type="entry name" value="ArsC"/>
    <property type="match status" value="1"/>
</dbReference>
<sequence length="117" mass="13941">MKKVFYLSTCDTCKRILGKLSLPEDVVLQDIKKQHISEENLEWLYKHTRSYEILLNKRAKKYTEEGLKDENLSEEEIKSYILSHYTFLKRPIFIIEDKIFIGNDKHTVDALKSLFNE</sequence>
<dbReference type="InterPro" id="IPR006660">
    <property type="entry name" value="Arsenate_reductase-like"/>
</dbReference>
<dbReference type="PROSITE" id="PS51353">
    <property type="entry name" value="ARSC"/>
    <property type="match status" value="1"/>
</dbReference>
<reference evidence="3 4" key="1">
    <citation type="submission" date="2016-10" db="EMBL/GenBank/DDBJ databases">
        <authorList>
            <person name="de Groot N.N."/>
        </authorList>
    </citation>
    <scope>NUCLEOTIDE SEQUENCE [LARGE SCALE GENOMIC DNA]</scope>
    <source>
        <strain evidence="3 4">DSM 19803</strain>
    </source>
</reference>
<comment type="similarity">
    <text evidence="1 2">Belongs to the ArsC family.</text>
</comment>
<dbReference type="Proteomes" id="UP000199296">
    <property type="component" value="Unassembled WGS sequence"/>
</dbReference>
<dbReference type="OrthoDB" id="1120494at2"/>
<evidence type="ECO:0000256" key="1">
    <source>
        <dbReference type="ARBA" id="ARBA00007198"/>
    </source>
</evidence>
<dbReference type="RefSeq" id="WP_093365236.1">
    <property type="nucleotide sequence ID" value="NZ_FNCW01000002.1"/>
</dbReference>
<proteinExistence type="inferred from homology"/>
<dbReference type="AlphaFoldDB" id="A0A1G7UNN9"/>
<dbReference type="PANTHER" id="PTHR30041">
    <property type="entry name" value="ARSENATE REDUCTASE"/>
    <property type="match status" value="1"/>
</dbReference>
<keyword evidence="4" id="KW-1185">Reference proteome</keyword>
<dbReference type="Gene3D" id="3.40.30.10">
    <property type="entry name" value="Glutaredoxin"/>
    <property type="match status" value="1"/>
</dbReference>
<gene>
    <name evidence="3" type="ORF">SAMN04488027_102187</name>
</gene>
<evidence type="ECO:0000313" key="3">
    <source>
        <dbReference type="EMBL" id="SDG49097.1"/>
    </source>
</evidence>
<accession>A0A1G7UNN9</accession>
<organism evidence="3 4">
    <name type="scientific">Psychroflexus sediminis</name>
    <dbReference type="NCBI Taxonomy" id="470826"/>
    <lineage>
        <taxon>Bacteria</taxon>
        <taxon>Pseudomonadati</taxon>
        <taxon>Bacteroidota</taxon>
        <taxon>Flavobacteriia</taxon>
        <taxon>Flavobacteriales</taxon>
        <taxon>Flavobacteriaceae</taxon>
        <taxon>Psychroflexus</taxon>
    </lineage>
</organism>
<evidence type="ECO:0000256" key="2">
    <source>
        <dbReference type="PROSITE-ProRule" id="PRU01282"/>
    </source>
</evidence>
<name>A0A1G7UNN9_9FLAO</name>
<protein>
    <submittedName>
        <fullName evidence="3">Arsenate reductase</fullName>
    </submittedName>
</protein>
<dbReference type="InterPro" id="IPR036249">
    <property type="entry name" value="Thioredoxin-like_sf"/>
</dbReference>
<dbReference type="EMBL" id="FNCW01000002">
    <property type="protein sequence ID" value="SDG49097.1"/>
    <property type="molecule type" value="Genomic_DNA"/>
</dbReference>
<dbReference type="STRING" id="470826.SAMN04488027_102187"/>
<evidence type="ECO:0000313" key="4">
    <source>
        <dbReference type="Proteomes" id="UP000199296"/>
    </source>
</evidence>